<evidence type="ECO:0000313" key="3">
    <source>
        <dbReference type="EMBL" id="KAG5465452.1"/>
    </source>
</evidence>
<evidence type="ECO:0000259" key="2">
    <source>
        <dbReference type="PROSITE" id="PS51335"/>
    </source>
</evidence>
<gene>
    <name evidence="3" type="ORF">CUR178_00155</name>
</gene>
<dbReference type="Pfam" id="PF04727">
    <property type="entry name" value="ELMO_CED12"/>
    <property type="match status" value="1"/>
</dbReference>
<protein>
    <recommendedName>
        <fullName evidence="2">ELMO domain-containing protein</fullName>
    </recommendedName>
</protein>
<evidence type="ECO:0000256" key="1">
    <source>
        <dbReference type="SAM" id="MobiDB-lite"/>
    </source>
</evidence>
<accession>A0A836GDS9</accession>
<dbReference type="Proteomes" id="UP000674179">
    <property type="component" value="Chromosome 36"/>
</dbReference>
<dbReference type="AlphaFoldDB" id="A0A836GDS9"/>
<organism evidence="3 4">
    <name type="scientific">Leishmania enriettii</name>
    <dbReference type="NCBI Taxonomy" id="5663"/>
    <lineage>
        <taxon>Eukaryota</taxon>
        <taxon>Discoba</taxon>
        <taxon>Euglenozoa</taxon>
        <taxon>Kinetoplastea</taxon>
        <taxon>Metakinetoplastina</taxon>
        <taxon>Trypanosomatida</taxon>
        <taxon>Trypanosomatidae</taxon>
        <taxon>Leishmaniinae</taxon>
        <taxon>Leishmania</taxon>
    </lineage>
</organism>
<dbReference type="GeneID" id="94167458"/>
<feature type="region of interest" description="Disordered" evidence="1">
    <location>
        <begin position="243"/>
        <end position="263"/>
    </location>
</feature>
<dbReference type="PANTHER" id="PTHR12771:SF2">
    <property type="entry name" value="ELMO DOMAIN-CONTAINING PROTEIN 3"/>
    <property type="match status" value="1"/>
</dbReference>
<dbReference type="PANTHER" id="PTHR12771">
    <property type="entry name" value="ENGULFMENT AND CELL MOTILITY"/>
    <property type="match status" value="1"/>
</dbReference>
<dbReference type="RefSeq" id="XP_067688051.1">
    <property type="nucleotide sequence ID" value="XM_067831948.1"/>
</dbReference>
<feature type="region of interest" description="Disordered" evidence="1">
    <location>
        <begin position="160"/>
        <end position="219"/>
    </location>
</feature>
<reference evidence="3 4" key="1">
    <citation type="submission" date="2021-02" db="EMBL/GenBank/DDBJ databases">
        <title>Leishmania (Mundinia) enrietti genome sequencing and assembly.</title>
        <authorList>
            <person name="Almutairi H."/>
            <person name="Gatherer D."/>
        </authorList>
    </citation>
    <scope>NUCLEOTIDE SEQUENCE [LARGE SCALE GENOMIC DNA]</scope>
    <source>
        <strain evidence="3">CUR178</strain>
    </source>
</reference>
<proteinExistence type="predicted"/>
<comment type="caution">
    <text evidence="3">The sequence shown here is derived from an EMBL/GenBank/DDBJ whole genome shotgun (WGS) entry which is preliminary data.</text>
</comment>
<feature type="region of interest" description="Disordered" evidence="1">
    <location>
        <begin position="312"/>
        <end position="342"/>
    </location>
</feature>
<sequence length="910" mass="95269">MSLLQKNLVLKKYRLQHPKLDAAQSAARAEESDDVDSVAYLNESAFCAVGSSAGVVPASSWAPETVVCDKQTTQLTTTGSPSVSGLSAAVSSGFPATSASLESLYNTSAATATASPSAGFTVQTASRLDSGGKNYAALARSSRPRSDVPRAGDEDKCADLDRVIGPHDPSPSQPGRRGADGTDYPSLQSRCDLSGEEDNTITGIHSHSPPTERPVSPTTATVGGEALASVVNVRKAARANAAAGEPTASAPAPAASVLGGPASGVSAKTSLFSAVSRPRTPKGSSAVAYGLPRKLAMVQPLSGTLAQALRDPSVEEVSASSSSTSSPSSAAKQKGDLGDVVRTPPVLREENVRLLDFAHPGSTAESPLVGVRRHVGAASGARLEMSDTLLQPPTSILSDPSTVTFYGKEKSALSFCSAGRAAANGSLESRRVPSAADGDGTDEAVYSPISGLDDCERGSYAGATGDRNASLADARTFVPVHLLLSFSETAPSLTRLWDDEDVDVDPASYLTDSSRRQQRAPAPITFYEAYMDLTEALELRDTGALSPSEAREARRTDSSSKVSPPPPAMPVSRLMNDCLAFILGCCDGTAGNAFTRAKQPLSGAQARAGSNREERSSVVAAGASASVSGGPEDHFRVVGALKSQSLSLQSPTHRRMLLTVFNTLTGKIPWPNWNAGPPHSTLHIPSSPSSPMAVKWESIGFQEANPATDVRATGILGVLQLLYLIDYYPTFAQRLWQLCRDPANERASPCNRSGAAPSGTERRRMSNELPFVLVCFNFTAMVLDAAGQHLLDEVVERIATTKHLFSASQGPAPQAPRPVIAPSLYPGMYVCCESFVGALALFVEAWMARPPSGAAGKRTGAVSTVPANRPSIADFGDIKAQLRALLLRKGAAKIMQQAARRVRESGEKQE</sequence>
<name>A0A836GDS9_LEIEN</name>
<dbReference type="InterPro" id="IPR006816">
    <property type="entry name" value="ELMO_dom"/>
</dbReference>
<feature type="compositionally biased region" description="Basic and acidic residues" evidence="1">
    <location>
        <begin position="549"/>
        <end position="558"/>
    </location>
</feature>
<dbReference type="InterPro" id="IPR050868">
    <property type="entry name" value="ELMO_domain-containing"/>
</dbReference>
<evidence type="ECO:0000313" key="4">
    <source>
        <dbReference type="Proteomes" id="UP000674179"/>
    </source>
</evidence>
<dbReference type="EMBL" id="JAFHKP010000036">
    <property type="protein sequence ID" value="KAG5465452.1"/>
    <property type="molecule type" value="Genomic_DNA"/>
</dbReference>
<feature type="domain" description="ELMO" evidence="2">
    <location>
        <begin position="652"/>
        <end position="890"/>
    </location>
</feature>
<feature type="region of interest" description="Disordered" evidence="1">
    <location>
        <begin position="541"/>
        <end position="569"/>
    </location>
</feature>
<feature type="compositionally biased region" description="Polar residues" evidence="1">
    <location>
        <begin position="200"/>
        <end position="209"/>
    </location>
</feature>
<dbReference type="OrthoDB" id="266227at2759"/>
<dbReference type="PROSITE" id="PS51335">
    <property type="entry name" value="ELMO"/>
    <property type="match status" value="1"/>
</dbReference>
<feature type="compositionally biased region" description="Low complexity" evidence="1">
    <location>
        <begin position="315"/>
        <end position="330"/>
    </location>
</feature>
<dbReference type="KEGG" id="lenr:94167458"/>
<keyword evidence="4" id="KW-1185">Reference proteome</keyword>